<evidence type="ECO:0000256" key="3">
    <source>
        <dbReference type="ARBA" id="ARBA00022670"/>
    </source>
</evidence>
<comment type="cofactor">
    <cofactor evidence="1">
        <name>Zn(2+)</name>
        <dbReference type="ChEBI" id="CHEBI:29105"/>
    </cofactor>
</comment>
<dbReference type="EC" id="3.4.-.-" evidence="7"/>
<dbReference type="Proteomes" id="UP000557566">
    <property type="component" value="Unassembled WGS sequence"/>
</dbReference>
<feature type="signal peptide" evidence="7">
    <location>
        <begin position="1"/>
        <end position="19"/>
    </location>
</feature>
<dbReference type="SUPFAM" id="SSF52025">
    <property type="entry name" value="PA domain"/>
    <property type="match status" value="1"/>
</dbReference>
<protein>
    <recommendedName>
        <fullName evidence="7">Peptide hydrolase</fullName>
        <ecNumber evidence="7">3.4.-.-</ecNumber>
    </recommendedName>
</protein>
<organism evidence="10 11">
    <name type="scientific">Ophiocordyceps sinensis</name>
    <dbReference type="NCBI Taxonomy" id="72228"/>
    <lineage>
        <taxon>Eukaryota</taxon>
        <taxon>Fungi</taxon>
        <taxon>Dikarya</taxon>
        <taxon>Ascomycota</taxon>
        <taxon>Pezizomycotina</taxon>
        <taxon>Sordariomycetes</taxon>
        <taxon>Hypocreomycetidae</taxon>
        <taxon>Hypocreales</taxon>
        <taxon>Ophiocordycipitaceae</taxon>
        <taxon>Ophiocordyceps</taxon>
    </lineage>
</organism>
<evidence type="ECO:0000313" key="11">
    <source>
        <dbReference type="Proteomes" id="UP000557566"/>
    </source>
</evidence>
<dbReference type="GO" id="GO:0008235">
    <property type="term" value="F:metalloexopeptidase activity"/>
    <property type="evidence" value="ECO:0007669"/>
    <property type="project" value="InterPro"/>
</dbReference>
<evidence type="ECO:0000256" key="2">
    <source>
        <dbReference type="ARBA" id="ARBA00005634"/>
    </source>
</evidence>
<dbReference type="InterPro" id="IPR045175">
    <property type="entry name" value="M28_fam"/>
</dbReference>
<dbReference type="Gene3D" id="3.50.30.30">
    <property type="match status" value="1"/>
</dbReference>
<dbReference type="Pfam" id="PF04389">
    <property type="entry name" value="Peptidase_M28"/>
    <property type="match status" value="1"/>
</dbReference>
<name>A0A8H4PW44_9HYPO</name>
<dbReference type="InterPro" id="IPR003137">
    <property type="entry name" value="PA_domain"/>
</dbReference>
<dbReference type="GO" id="GO:0006508">
    <property type="term" value="P:proteolysis"/>
    <property type="evidence" value="ECO:0007669"/>
    <property type="project" value="UniProtKB-KW"/>
</dbReference>
<evidence type="ECO:0000259" key="9">
    <source>
        <dbReference type="Pfam" id="PF04389"/>
    </source>
</evidence>
<dbReference type="Pfam" id="PF02225">
    <property type="entry name" value="PA"/>
    <property type="match status" value="1"/>
</dbReference>
<feature type="domain" description="PA" evidence="8">
    <location>
        <begin position="129"/>
        <end position="212"/>
    </location>
</feature>
<proteinExistence type="inferred from homology"/>
<dbReference type="InterPro" id="IPR046450">
    <property type="entry name" value="PA_dom_sf"/>
</dbReference>
<dbReference type="Gene3D" id="3.40.630.10">
    <property type="entry name" value="Zn peptidases"/>
    <property type="match status" value="1"/>
</dbReference>
<dbReference type="SUPFAM" id="SSF53187">
    <property type="entry name" value="Zn-dependent exopeptidases"/>
    <property type="match status" value="1"/>
</dbReference>
<evidence type="ECO:0000259" key="8">
    <source>
        <dbReference type="Pfam" id="PF02225"/>
    </source>
</evidence>
<feature type="chain" id="PRO_5034968968" description="Peptide hydrolase" evidence="7">
    <location>
        <begin position="20"/>
        <end position="432"/>
    </location>
</feature>
<dbReference type="EMBL" id="JAAVMX010000003">
    <property type="protein sequence ID" value="KAF4511589.1"/>
    <property type="molecule type" value="Genomic_DNA"/>
</dbReference>
<gene>
    <name evidence="10" type="ORF">G6O67_003371</name>
</gene>
<dbReference type="GO" id="GO:0046872">
    <property type="term" value="F:metal ion binding"/>
    <property type="evidence" value="ECO:0007669"/>
    <property type="project" value="UniProtKB-KW"/>
</dbReference>
<evidence type="ECO:0000313" key="10">
    <source>
        <dbReference type="EMBL" id="KAF4511589.1"/>
    </source>
</evidence>
<accession>A0A8H4PW44</accession>
<sequence>MKLRCNVLSVALLAAGAAASTKPTLDADQISDDLSWRELRNNVLAWNLYSEVNRFNPAGFRAMGSGGFQQSVNHVIRGVQRCRDMATHHLQRFNFVHEKLNKITLDGPVRDPVAVSTVRFNTASGHRGVTGELVPLQVGCYEDQWTHIGVRNRIALVRGGQCNITDKVKLAKKHGARAVIFYDEPTESSLNPEDANKLIPVGIVSREVGEQWSKQFHDGKHIRVKLNVGLSTKNVREAGINVIAETTTGSPDHVIMIGARLDSPDGPGLNDPGSGAAALLELLETIHLYTGYFRRIRFAWWGGEFGPEKYMASLSPAEAAKIRVYLDVNTIASHNPNFTIFSYDDADKVLAGSILTDYLTERSGVNATYREPDRESASVAFRKRGIPCSGITTGADACKGLPCDDSTNFNPDALHVAARALAFTISKLALRH</sequence>
<reference evidence="10 11" key="1">
    <citation type="journal article" date="2020" name="Genome Biol. Evol.">
        <title>A new high-quality draft genome assembly of the Chinese cordyceps Ophiocordyceps sinensis.</title>
        <authorList>
            <person name="Shu R."/>
            <person name="Zhang J."/>
            <person name="Meng Q."/>
            <person name="Zhang H."/>
            <person name="Zhou G."/>
            <person name="Li M."/>
            <person name="Wu P."/>
            <person name="Zhao Y."/>
            <person name="Chen C."/>
            <person name="Qin Q."/>
        </authorList>
    </citation>
    <scope>NUCLEOTIDE SEQUENCE [LARGE SCALE GENOMIC DNA]</scope>
    <source>
        <strain evidence="10 11">IOZ07</strain>
    </source>
</reference>
<evidence type="ECO:0000256" key="1">
    <source>
        <dbReference type="ARBA" id="ARBA00001947"/>
    </source>
</evidence>
<keyword evidence="4 7" id="KW-0479">Metal-binding</keyword>
<dbReference type="InterPro" id="IPR007484">
    <property type="entry name" value="Peptidase_M28"/>
</dbReference>
<comment type="similarity">
    <text evidence="2">Belongs to the peptidase M28 family. M28B subfamily.</text>
</comment>
<keyword evidence="7" id="KW-0732">Signal</keyword>
<evidence type="ECO:0000256" key="7">
    <source>
        <dbReference type="RuleBase" id="RU361240"/>
    </source>
</evidence>
<evidence type="ECO:0000256" key="4">
    <source>
        <dbReference type="ARBA" id="ARBA00022723"/>
    </source>
</evidence>
<dbReference type="OrthoDB" id="10013407at2759"/>
<keyword evidence="11" id="KW-1185">Reference proteome</keyword>
<feature type="domain" description="Peptidase M28" evidence="9">
    <location>
        <begin position="241"/>
        <end position="422"/>
    </location>
</feature>
<dbReference type="PANTHER" id="PTHR12147">
    <property type="entry name" value="METALLOPEPTIDASE M28 FAMILY MEMBER"/>
    <property type="match status" value="1"/>
</dbReference>
<dbReference type="PANTHER" id="PTHR12147:SF26">
    <property type="entry name" value="PEPTIDASE M28 DOMAIN-CONTAINING PROTEIN"/>
    <property type="match status" value="1"/>
</dbReference>
<dbReference type="AlphaFoldDB" id="A0A8H4PW44"/>
<keyword evidence="5 7" id="KW-0378">Hydrolase</keyword>
<keyword evidence="6 7" id="KW-0862">Zinc</keyword>
<evidence type="ECO:0000256" key="6">
    <source>
        <dbReference type="ARBA" id="ARBA00022833"/>
    </source>
</evidence>
<comment type="caution">
    <text evidence="10">The sequence shown here is derived from an EMBL/GenBank/DDBJ whole genome shotgun (WGS) entry which is preliminary data.</text>
</comment>
<keyword evidence="3 7" id="KW-0645">Protease</keyword>
<evidence type="ECO:0000256" key="5">
    <source>
        <dbReference type="ARBA" id="ARBA00022801"/>
    </source>
</evidence>